<proteinExistence type="inferred from homology"/>
<dbReference type="InterPro" id="IPR047055">
    <property type="entry name" value="MotA-like"/>
</dbReference>
<comment type="similarity">
    <text evidence="6">Belongs to the exbB/tolQ family.</text>
</comment>
<sequence length="235" mass="25297">MIEAPMDWTLLIDPAALAIVGLGSLAIAWIQNGFGAIREAIGGLRRLLTVSRDGERSRLARLIVEDIVDRRGVACADRGPQTCPFTHEASRLMSDETSYAGFSRAISNLLDRHIAQRQRTVRVWNDIADAAPALGMLGTVVGLVQMFAVMQSSQGIGLAMALCLLTSLYGLVLAHLVAGPLARRLELVSAIEAEWQEQTASRMLALARREYPDGTDHGRVLDLKKGALAGVAQAS</sequence>
<protein>
    <submittedName>
        <fullName evidence="9">Flagellar motor protein PomA</fullName>
    </submittedName>
</protein>
<feature type="domain" description="MotA/TolQ/ExbB proton channel" evidence="8">
    <location>
        <begin position="86"/>
        <end position="187"/>
    </location>
</feature>
<feature type="transmembrane region" description="Helical" evidence="7">
    <location>
        <begin position="127"/>
        <end position="150"/>
    </location>
</feature>
<dbReference type="RefSeq" id="WP_188643008.1">
    <property type="nucleotide sequence ID" value="NZ_BMID01000001.1"/>
</dbReference>
<name>A0ABQ1FIX4_9SPHN</name>
<gene>
    <name evidence="9" type="ORF">GCM10010923_24950</name>
</gene>
<evidence type="ECO:0000256" key="5">
    <source>
        <dbReference type="ARBA" id="ARBA00023136"/>
    </source>
</evidence>
<evidence type="ECO:0000259" key="8">
    <source>
        <dbReference type="Pfam" id="PF01618"/>
    </source>
</evidence>
<dbReference type="Pfam" id="PF01618">
    <property type="entry name" value="MotA_ExbB"/>
    <property type="match status" value="1"/>
</dbReference>
<evidence type="ECO:0000256" key="7">
    <source>
        <dbReference type="SAM" id="Phobius"/>
    </source>
</evidence>
<evidence type="ECO:0000256" key="3">
    <source>
        <dbReference type="ARBA" id="ARBA00022692"/>
    </source>
</evidence>
<keyword evidence="4 7" id="KW-1133">Transmembrane helix</keyword>
<keyword evidence="10" id="KW-1185">Reference proteome</keyword>
<keyword evidence="2" id="KW-1003">Cell membrane</keyword>
<keyword evidence="9" id="KW-0966">Cell projection</keyword>
<keyword evidence="9" id="KW-0969">Cilium</keyword>
<evidence type="ECO:0000313" key="10">
    <source>
        <dbReference type="Proteomes" id="UP000603317"/>
    </source>
</evidence>
<dbReference type="Proteomes" id="UP000603317">
    <property type="component" value="Unassembled WGS sequence"/>
</dbReference>
<evidence type="ECO:0000256" key="6">
    <source>
        <dbReference type="RuleBase" id="RU004057"/>
    </source>
</evidence>
<keyword evidence="3 7" id="KW-0812">Transmembrane</keyword>
<accession>A0ABQ1FIX4</accession>
<reference evidence="10" key="1">
    <citation type="journal article" date="2019" name="Int. J. Syst. Evol. Microbiol.">
        <title>The Global Catalogue of Microorganisms (GCM) 10K type strain sequencing project: providing services to taxonomists for standard genome sequencing and annotation.</title>
        <authorList>
            <consortium name="The Broad Institute Genomics Platform"/>
            <consortium name="The Broad Institute Genome Sequencing Center for Infectious Disease"/>
            <person name="Wu L."/>
            <person name="Ma J."/>
        </authorList>
    </citation>
    <scope>NUCLEOTIDE SEQUENCE [LARGE SCALE GENOMIC DNA]</scope>
    <source>
        <strain evidence="10">CGMCC 1.15297</strain>
    </source>
</reference>
<dbReference type="EMBL" id="BMID01000001">
    <property type="protein sequence ID" value="GGA13203.1"/>
    <property type="molecule type" value="Genomic_DNA"/>
</dbReference>
<dbReference type="InterPro" id="IPR002898">
    <property type="entry name" value="MotA_ExbB_proton_chnl"/>
</dbReference>
<comment type="caution">
    <text evidence="9">The sequence shown here is derived from an EMBL/GenBank/DDBJ whole genome shotgun (WGS) entry which is preliminary data.</text>
</comment>
<feature type="transmembrane region" description="Helical" evidence="7">
    <location>
        <begin position="156"/>
        <end position="178"/>
    </location>
</feature>
<keyword evidence="9" id="KW-0282">Flagellum</keyword>
<keyword evidence="6" id="KW-0653">Protein transport</keyword>
<keyword evidence="6" id="KW-0813">Transport</keyword>
<keyword evidence="5 7" id="KW-0472">Membrane</keyword>
<comment type="subcellular location">
    <subcellularLocation>
        <location evidence="1">Cell membrane</location>
        <topology evidence="1">Multi-pass membrane protein</topology>
    </subcellularLocation>
    <subcellularLocation>
        <location evidence="6">Membrane</location>
        <topology evidence="6">Multi-pass membrane protein</topology>
    </subcellularLocation>
</comment>
<evidence type="ECO:0000313" key="9">
    <source>
        <dbReference type="EMBL" id="GGA13203.1"/>
    </source>
</evidence>
<evidence type="ECO:0000256" key="4">
    <source>
        <dbReference type="ARBA" id="ARBA00022989"/>
    </source>
</evidence>
<organism evidence="9 10">
    <name type="scientific">Blastomonas marina</name>
    <dbReference type="NCBI Taxonomy" id="1867408"/>
    <lineage>
        <taxon>Bacteria</taxon>
        <taxon>Pseudomonadati</taxon>
        <taxon>Pseudomonadota</taxon>
        <taxon>Alphaproteobacteria</taxon>
        <taxon>Sphingomonadales</taxon>
        <taxon>Sphingomonadaceae</taxon>
        <taxon>Blastomonas</taxon>
    </lineage>
</organism>
<evidence type="ECO:0000256" key="1">
    <source>
        <dbReference type="ARBA" id="ARBA00004651"/>
    </source>
</evidence>
<evidence type="ECO:0000256" key="2">
    <source>
        <dbReference type="ARBA" id="ARBA00022475"/>
    </source>
</evidence>
<feature type="transmembrane region" description="Helical" evidence="7">
    <location>
        <begin position="15"/>
        <end position="37"/>
    </location>
</feature>
<dbReference type="PANTHER" id="PTHR30433">
    <property type="entry name" value="CHEMOTAXIS PROTEIN MOTA"/>
    <property type="match status" value="1"/>
</dbReference>